<sequence length="152" mass="16337">MLKILSTIGLGILAACSAPAAPPCRAEAPAPIANGPATWIGPCLHGSADGLGVLRVARRNQAPRLFFGKMVKGRPFSGVMSTDTGDWRPAWRFDARLQPREDPNGDRQSSLQTFDLAAGGAREASRRYRAAGNIDSARFYDQQSRKLAEALD</sequence>
<accession>A0A7W6A639</accession>
<evidence type="ECO:0008006" key="4">
    <source>
        <dbReference type="Google" id="ProtNLM"/>
    </source>
</evidence>
<gene>
    <name evidence="2" type="ORF">GGR48_000250</name>
</gene>
<dbReference type="RefSeq" id="WP_183950044.1">
    <property type="nucleotide sequence ID" value="NZ_JACIDH010000001.1"/>
</dbReference>
<feature type="chain" id="PRO_5030943064" description="Lipoprotein" evidence="1">
    <location>
        <begin position="21"/>
        <end position="152"/>
    </location>
</feature>
<organism evidence="2 3">
    <name type="scientific">Sphingomonas pseudosanguinis</name>
    <dbReference type="NCBI Taxonomy" id="413712"/>
    <lineage>
        <taxon>Bacteria</taxon>
        <taxon>Pseudomonadati</taxon>
        <taxon>Pseudomonadota</taxon>
        <taxon>Alphaproteobacteria</taxon>
        <taxon>Sphingomonadales</taxon>
        <taxon>Sphingomonadaceae</taxon>
        <taxon>Sphingomonas</taxon>
    </lineage>
</organism>
<dbReference type="PROSITE" id="PS51257">
    <property type="entry name" value="PROKAR_LIPOPROTEIN"/>
    <property type="match status" value="1"/>
</dbReference>
<proteinExistence type="predicted"/>
<name>A0A7W6A639_9SPHN</name>
<evidence type="ECO:0000256" key="1">
    <source>
        <dbReference type="SAM" id="SignalP"/>
    </source>
</evidence>
<reference evidence="2 3" key="1">
    <citation type="submission" date="2020-08" db="EMBL/GenBank/DDBJ databases">
        <title>Genomic Encyclopedia of Type Strains, Phase IV (KMG-IV): sequencing the most valuable type-strain genomes for metagenomic binning, comparative biology and taxonomic classification.</title>
        <authorList>
            <person name="Goeker M."/>
        </authorList>
    </citation>
    <scope>NUCLEOTIDE SEQUENCE [LARGE SCALE GENOMIC DNA]</scope>
    <source>
        <strain evidence="2 3">DSM 19512</strain>
    </source>
</reference>
<dbReference type="Proteomes" id="UP000538670">
    <property type="component" value="Unassembled WGS sequence"/>
</dbReference>
<dbReference type="AlphaFoldDB" id="A0A7W6A639"/>
<keyword evidence="3" id="KW-1185">Reference proteome</keyword>
<evidence type="ECO:0000313" key="3">
    <source>
        <dbReference type="Proteomes" id="UP000538670"/>
    </source>
</evidence>
<feature type="signal peptide" evidence="1">
    <location>
        <begin position="1"/>
        <end position="20"/>
    </location>
</feature>
<dbReference type="EMBL" id="JACIDH010000001">
    <property type="protein sequence ID" value="MBB3877847.1"/>
    <property type="molecule type" value="Genomic_DNA"/>
</dbReference>
<keyword evidence="1" id="KW-0732">Signal</keyword>
<protein>
    <recommendedName>
        <fullName evidence="4">Lipoprotein</fullName>
    </recommendedName>
</protein>
<evidence type="ECO:0000313" key="2">
    <source>
        <dbReference type="EMBL" id="MBB3877847.1"/>
    </source>
</evidence>
<comment type="caution">
    <text evidence="2">The sequence shown here is derived from an EMBL/GenBank/DDBJ whole genome shotgun (WGS) entry which is preliminary data.</text>
</comment>